<evidence type="ECO:0000313" key="12">
    <source>
        <dbReference type="EMBL" id="RAL40071.1"/>
    </source>
</evidence>
<dbReference type="PANTHER" id="PTHR48006:SF73">
    <property type="entry name" value="PROTEIN KINASE DOMAIN-CONTAINING PROTEIN"/>
    <property type="match status" value="1"/>
</dbReference>
<keyword evidence="4 10" id="KW-0732">Signal</keyword>
<evidence type="ECO:0000259" key="11">
    <source>
        <dbReference type="PROSITE" id="PS50011"/>
    </source>
</evidence>
<dbReference type="PANTHER" id="PTHR48006">
    <property type="entry name" value="LEUCINE-RICH REPEAT-CONTAINING PROTEIN DDB_G0281931-RELATED"/>
    <property type="match status" value="1"/>
</dbReference>
<evidence type="ECO:0000313" key="13">
    <source>
        <dbReference type="Proteomes" id="UP000249390"/>
    </source>
</evidence>
<protein>
    <recommendedName>
        <fullName evidence="11">Protein kinase domain-containing protein</fullName>
    </recommendedName>
</protein>
<evidence type="ECO:0000256" key="8">
    <source>
        <dbReference type="ARBA" id="ARBA00023180"/>
    </source>
</evidence>
<dbReference type="InterPro" id="IPR032675">
    <property type="entry name" value="LRR_dom_sf"/>
</dbReference>
<dbReference type="Gene3D" id="3.80.10.10">
    <property type="entry name" value="Ribonuclease Inhibitor"/>
    <property type="match status" value="2"/>
</dbReference>
<keyword evidence="7 9" id="KW-0472">Membrane</keyword>
<dbReference type="Gene3D" id="1.10.510.10">
    <property type="entry name" value="Transferase(Phosphotransferase) domain 1"/>
    <property type="match status" value="1"/>
</dbReference>
<keyword evidence="13" id="KW-1185">Reference proteome</keyword>
<dbReference type="InterPro" id="IPR000719">
    <property type="entry name" value="Prot_kinase_dom"/>
</dbReference>
<keyword evidence="8" id="KW-0325">Glycoprotein</keyword>
<evidence type="ECO:0000256" key="6">
    <source>
        <dbReference type="ARBA" id="ARBA00022989"/>
    </source>
</evidence>
<reference evidence="12 13" key="1">
    <citation type="submission" date="2018-06" db="EMBL/GenBank/DDBJ databases">
        <title>The Genome of Cuscuta australis (Dodder) Provides Insight into the Evolution of Plant Parasitism.</title>
        <authorList>
            <person name="Liu H."/>
        </authorList>
    </citation>
    <scope>NUCLEOTIDE SEQUENCE [LARGE SCALE GENOMIC DNA]</scope>
    <source>
        <strain evidence="13">cv. Yunnan</strain>
        <tissue evidence="12">Vines</tissue>
    </source>
</reference>
<organism evidence="12 13">
    <name type="scientific">Cuscuta australis</name>
    <dbReference type="NCBI Taxonomy" id="267555"/>
    <lineage>
        <taxon>Eukaryota</taxon>
        <taxon>Viridiplantae</taxon>
        <taxon>Streptophyta</taxon>
        <taxon>Embryophyta</taxon>
        <taxon>Tracheophyta</taxon>
        <taxon>Spermatophyta</taxon>
        <taxon>Magnoliopsida</taxon>
        <taxon>eudicotyledons</taxon>
        <taxon>Gunneridae</taxon>
        <taxon>Pentapetalae</taxon>
        <taxon>asterids</taxon>
        <taxon>lamiids</taxon>
        <taxon>Solanales</taxon>
        <taxon>Convolvulaceae</taxon>
        <taxon>Cuscuteae</taxon>
        <taxon>Cuscuta</taxon>
        <taxon>Cuscuta subgen. Grammica</taxon>
        <taxon>Cuscuta sect. Cleistogrammica</taxon>
    </lineage>
</organism>
<dbReference type="Pfam" id="PF00069">
    <property type="entry name" value="Pkinase"/>
    <property type="match status" value="1"/>
</dbReference>
<dbReference type="PROSITE" id="PS50011">
    <property type="entry name" value="PROTEIN_KINASE_DOM"/>
    <property type="match status" value="1"/>
</dbReference>
<dbReference type="GO" id="GO:0016020">
    <property type="term" value="C:membrane"/>
    <property type="evidence" value="ECO:0007669"/>
    <property type="project" value="UniProtKB-SubCell"/>
</dbReference>
<dbReference type="FunFam" id="3.80.10.10:FF:000673">
    <property type="entry name" value="Probable LRR receptor-like serine/threonine-protein kinase At2g02780"/>
    <property type="match status" value="1"/>
</dbReference>
<dbReference type="SUPFAM" id="SSF56112">
    <property type="entry name" value="Protein kinase-like (PK-like)"/>
    <property type="match status" value="1"/>
</dbReference>
<dbReference type="GO" id="GO:0004672">
    <property type="term" value="F:protein kinase activity"/>
    <property type="evidence" value="ECO:0007669"/>
    <property type="project" value="InterPro"/>
</dbReference>
<feature type="domain" description="Protein kinase" evidence="11">
    <location>
        <begin position="452"/>
        <end position="721"/>
    </location>
</feature>
<gene>
    <name evidence="12" type="ORF">DM860_008211</name>
</gene>
<dbReference type="InterPro" id="IPR051824">
    <property type="entry name" value="LRR_Rcpt-Like_S/T_Kinase"/>
</dbReference>
<keyword evidence="2" id="KW-0433">Leucine-rich repeat</keyword>
<keyword evidence="5" id="KW-0677">Repeat</keyword>
<dbReference type="Gene3D" id="3.30.200.20">
    <property type="entry name" value="Phosphorylase Kinase, domain 1"/>
    <property type="match status" value="1"/>
</dbReference>
<dbReference type="FunFam" id="3.80.10.10:FF:000041">
    <property type="entry name" value="LRR receptor-like serine/threonine-protein kinase ERECTA"/>
    <property type="match status" value="1"/>
</dbReference>
<proteinExistence type="predicted"/>
<dbReference type="GO" id="GO:0005524">
    <property type="term" value="F:ATP binding"/>
    <property type="evidence" value="ECO:0007669"/>
    <property type="project" value="InterPro"/>
</dbReference>
<evidence type="ECO:0000256" key="7">
    <source>
        <dbReference type="ARBA" id="ARBA00023136"/>
    </source>
</evidence>
<dbReference type="SUPFAM" id="SSF52058">
    <property type="entry name" value="L domain-like"/>
    <property type="match status" value="1"/>
</dbReference>
<evidence type="ECO:0000256" key="10">
    <source>
        <dbReference type="SAM" id="SignalP"/>
    </source>
</evidence>
<evidence type="ECO:0000256" key="1">
    <source>
        <dbReference type="ARBA" id="ARBA00004479"/>
    </source>
</evidence>
<dbReference type="Proteomes" id="UP000249390">
    <property type="component" value="Unassembled WGS sequence"/>
</dbReference>
<accession>A0A328D6X7</accession>
<sequence>MKSPLPFPLIILSLLLLLLFLPLQIPLSYAQLSPSEKRILLQLKSLLEHPQVLQQWDNATDFCSLRHPSSLVVACSGNHVTELVIVGDPGVKSPSPALSREFSTDSLFTVLTKLSSLRRLSLVGLGLRGGLSGKISRFSGLESLNASSNRLQGSIPQSIGKLKRLKSLVLSDNLLNGSVPDLKGMSQLEELDLGGNYLGPNFPPLGKNLSKIVLSNNSIRSPVPEQMLKKMNSLRILDLYSNHLVGPVPPSLFSLPALEHMNLARNQLSGEIPATVSCSGTLKFVDISNNLLVGELPGCLLQAPRTVPAEADRLTVISLWNCLGNGSSKYQHRLSFCAKQAIAVDPKKKKGEMGEPATVKLGVVVGVIVAVVAVVSGVGLLGIGVYKKVRGRKRDDDEQYGRRSSSFAFDVNSTRHLDGRGNSRRPMRMVSMGLPPYNVFTPEEMKEATNHFHPSNLVGVGSSHQVYRGKLKDGSVVLVNCQTVLIKQQKHYYSLEQHIDAISRLRHRHLMSVIGHSIVAPSQDPHSPTTLFLVLEPVPGASLQDHLADWRKRDVLKWPQRMGMAMGIAKGIQYLHAGGVTGNHIKLENVLLDDTLTPRLFNYNISLPSKIVSESPHNAQDQNISARVGEEDDIYQLGVILIEVIIGRPITSQAEVQDLKLQVETCLAESPGKLRDLTDPCIRGTFAYESLKTTVQIALNCLSEERSKRPSIEDVLWHLQYSFQVQEGWGSSGNLSGSLSGNLVKKLSGNLGAKLY</sequence>
<dbReference type="InterPro" id="IPR001611">
    <property type="entry name" value="Leu-rich_rpt"/>
</dbReference>
<dbReference type="Pfam" id="PF00560">
    <property type="entry name" value="LRR_1"/>
    <property type="match status" value="1"/>
</dbReference>
<keyword evidence="3 9" id="KW-0812">Transmembrane</keyword>
<feature type="signal peptide" evidence="10">
    <location>
        <begin position="1"/>
        <end position="30"/>
    </location>
</feature>
<dbReference type="AlphaFoldDB" id="A0A328D6X7"/>
<dbReference type="EMBL" id="NQVE01000195">
    <property type="protein sequence ID" value="RAL40071.1"/>
    <property type="molecule type" value="Genomic_DNA"/>
</dbReference>
<dbReference type="Pfam" id="PF13855">
    <property type="entry name" value="LRR_8"/>
    <property type="match status" value="1"/>
</dbReference>
<evidence type="ECO:0000256" key="4">
    <source>
        <dbReference type="ARBA" id="ARBA00022729"/>
    </source>
</evidence>
<comment type="caution">
    <text evidence="12">The sequence shown here is derived from an EMBL/GenBank/DDBJ whole genome shotgun (WGS) entry which is preliminary data.</text>
</comment>
<name>A0A328D6X7_9ASTE</name>
<evidence type="ECO:0000256" key="9">
    <source>
        <dbReference type="SAM" id="Phobius"/>
    </source>
</evidence>
<evidence type="ECO:0000256" key="3">
    <source>
        <dbReference type="ARBA" id="ARBA00022692"/>
    </source>
</evidence>
<evidence type="ECO:0000256" key="5">
    <source>
        <dbReference type="ARBA" id="ARBA00022737"/>
    </source>
</evidence>
<dbReference type="InterPro" id="IPR011009">
    <property type="entry name" value="Kinase-like_dom_sf"/>
</dbReference>
<evidence type="ECO:0000256" key="2">
    <source>
        <dbReference type="ARBA" id="ARBA00022614"/>
    </source>
</evidence>
<comment type="subcellular location">
    <subcellularLocation>
        <location evidence="1">Membrane</location>
        <topology evidence="1">Single-pass type I membrane protein</topology>
    </subcellularLocation>
</comment>
<feature type="transmembrane region" description="Helical" evidence="9">
    <location>
        <begin position="361"/>
        <end position="386"/>
    </location>
</feature>
<feature type="chain" id="PRO_5016404574" description="Protein kinase domain-containing protein" evidence="10">
    <location>
        <begin position="31"/>
        <end position="756"/>
    </location>
</feature>
<keyword evidence="6 9" id="KW-1133">Transmembrane helix</keyword>